<keyword evidence="2" id="KW-1185">Reference proteome</keyword>
<accession>A0A6H5HUF7</accession>
<evidence type="ECO:0000313" key="2">
    <source>
        <dbReference type="Proteomes" id="UP000479190"/>
    </source>
</evidence>
<name>A0A6H5HUF7_9HYME</name>
<evidence type="ECO:0000313" key="1">
    <source>
        <dbReference type="EMBL" id="CAB0027932.1"/>
    </source>
</evidence>
<dbReference type="AlphaFoldDB" id="A0A6H5HUF7"/>
<dbReference type="Proteomes" id="UP000479190">
    <property type="component" value="Unassembled WGS sequence"/>
</dbReference>
<gene>
    <name evidence="1" type="ORF">TBRA_LOCUS162</name>
</gene>
<reference evidence="1 2" key="1">
    <citation type="submission" date="2020-02" db="EMBL/GenBank/DDBJ databases">
        <authorList>
            <person name="Ferguson B K."/>
        </authorList>
    </citation>
    <scope>NUCLEOTIDE SEQUENCE [LARGE SCALE GENOMIC DNA]</scope>
</reference>
<protein>
    <submittedName>
        <fullName evidence="1">Uncharacterized protein</fullName>
    </submittedName>
</protein>
<organism evidence="1 2">
    <name type="scientific">Trichogramma brassicae</name>
    <dbReference type="NCBI Taxonomy" id="86971"/>
    <lineage>
        <taxon>Eukaryota</taxon>
        <taxon>Metazoa</taxon>
        <taxon>Ecdysozoa</taxon>
        <taxon>Arthropoda</taxon>
        <taxon>Hexapoda</taxon>
        <taxon>Insecta</taxon>
        <taxon>Pterygota</taxon>
        <taxon>Neoptera</taxon>
        <taxon>Endopterygota</taxon>
        <taxon>Hymenoptera</taxon>
        <taxon>Apocrita</taxon>
        <taxon>Proctotrupomorpha</taxon>
        <taxon>Chalcidoidea</taxon>
        <taxon>Trichogrammatidae</taxon>
        <taxon>Trichogramma</taxon>
    </lineage>
</organism>
<sequence length="255" mass="28940">MDGPRPGGTAFVITVASAPERDRYVNADHCGELSGAFVDRVERASYTIKHIEAHSLVYSRFRSFRNQTILGQMQTATTFSIRRLQTLKRSRFINHRATVRSPRARSEIASGKRCWVLPWLARRRAASIMRRSRIRARDATILKLELSEVVEPNAYLLHTLHTDVHIHTHTNTTKDAAFWIRLSKASRCAPLTELSRADTQGDKAQQQQQQPRLRAIGSTRFLKDPAAVAAAAEYKRRSQNEVIQALHRIPRAPDA</sequence>
<proteinExistence type="predicted"/>
<dbReference type="EMBL" id="CADCXV010000025">
    <property type="protein sequence ID" value="CAB0027932.1"/>
    <property type="molecule type" value="Genomic_DNA"/>
</dbReference>